<reference evidence="2 5" key="3">
    <citation type="submission" date="2019-04" db="EMBL/GenBank/DDBJ databases">
        <title>Genome sequencing of Clostridium botulinum Groups I-IV and Clostridium butyricum.</title>
        <authorList>
            <person name="Brunt J."/>
            <person name="Van Vliet A.H.M."/>
            <person name="Stringer S.C."/>
            <person name="Carter A.T."/>
            <person name="Peck M.W."/>
        </authorList>
    </citation>
    <scope>NUCLEOTIDE SEQUENCE [LARGE SCALE GENOMIC DNA]</scope>
    <source>
        <strain evidence="2 5">Colworth BL30</strain>
    </source>
</reference>
<dbReference type="AlphaFoldDB" id="A0A0A2HCR6"/>
<dbReference type="EMBL" id="SGKC01000082">
    <property type="protein sequence ID" value="NEZ94226.1"/>
    <property type="molecule type" value="Genomic_DNA"/>
</dbReference>
<dbReference type="EMBL" id="SWQE01000016">
    <property type="protein sequence ID" value="NFJ10554.1"/>
    <property type="molecule type" value="Genomic_DNA"/>
</dbReference>
<dbReference type="RefSeq" id="WP_003362273.1">
    <property type="nucleotide sequence ID" value="NZ_CP013707.1"/>
</dbReference>
<dbReference type="EMBL" id="CP069280">
    <property type="protein sequence ID" value="QRI55009.1"/>
    <property type="molecule type" value="Genomic_DNA"/>
</dbReference>
<accession>A0A0A2HCR6</accession>
<dbReference type="Proteomes" id="UP000473887">
    <property type="component" value="Unassembled WGS sequence"/>
</dbReference>
<reference evidence="3 6" key="1">
    <citation type="journal article" date="2014" name="J. Infect. Dis.">
        <title>Molecular characterization of a novel botulinum neurotoxin type H gene.</title>
        <authorList>
            <person name="Dover N."/>
            <person name="Barash J.R."/>
            <person name="Hill K.K."/>
            <person name="Xie G."/>
            <person name="Arnon S.S."/>
        </authorList>
    </citation>
    <scope>NUCLEOTIDE SEQUENCE [LARGE SCALE GENOMIC DNA]</scope>
    <source>
        <strain evidence="3 6">IBCA10-7060</strain>
    </source>
</reference>
<sequence>MECPFLTTFDEEIKCFKECALYEYKNNEGVCPFKELEDNKVSIEKDFDNIDDTAINEGLDFIREHYKFTTEQYL</sequence>
<proteinExistence type="predicted"/>
<evidence type="ECO:0000313" key="6">
    <source>
        <dbReference type="Proteomes" id="UP000663464"/>
    </source>
</evidence>
<evidence type="ECO:0000313" key="1">
    <source>
        <dbReference type="EMBL" id="NEZ94226.1"/>
    </source>
</evidence>
<protein>
    <submittedName>
        <fullName evidence="1">Uncharacterized protein</fullName>
    </submittedName>
</protein>
<organism evidence="1 4">
    <name type="scientific">Clostridium botulinum</name>
    <dbReference type="NCBI Taxonomy" id="1491"/>
    <lineage>
        <taxon>Bacteria</taxon>
        <taxon>Bacillati</taxon>
        <taxon>Bacillota</taxon>
        <taxon>Clostridia</taxon>
        <taxon>Eubacteriales</taxon>
        <taxon>Clostridiaceae</taxon>
        <taxon>Clostridium</taxon>
    </lineage>
</organism>
<name>A0A0A2HCR6_CLOBO</name>
<gene>
    <name evidence="1" type="ORF">EXM69_20380</name>
    <name evidence="2" type="ORF">FC871_19250</name>
    <name evidence="3" type="ORF">JQS73_07915</name>
</gene>
<evidence type="ECO:0000313" key="5">
    <source>
        <dbReference type="Proteomes" id="UP000480039"/>
    </source>
</evidence>
<evidence type="ECO:0000313" key="4">
    <source>
        <dbReference type="Proteomes" id="UP000473887"/>
    </source>
</evidence>
<dbReference type="Proteomes" id="UP000663464">
    <property type="component" value="Chromosome"/>
</dbReference>
<reference evidence="3" key="4">
    <citation type="submission" date="2021-02" db="EMBL/GenBank/DDBJ databases">
        <authorList>
            <person name="Dover N."/>
            <person name="Barash J.R."/>
            <person name="Bell J.M."/>
            <person name="Sylvester M.D."/>
            <person name="Arnon S."/>
        </authorList>
    </citation>
    <scope>NUCLEOTIDE SEQUENCE</scope>
    <source>
        <strain evidence="3">IBCA10-7060</strain>
    </source>
</reference>
<dbReference type="Proteomes" id="UP000480039">
    <property type="component" value="Unassembled WGS sequence"/>
</dbReference>
<reference evidence="1 4" key="2">
    <citation type="submission" date="2019-02" db="EMBL/GenBank/DDBJ databases">
        <title>Genome sequencing of Clostridium botulinum clinical isolates.</title>
        <authorList>
            <person name="Brunt J."/>
            <person name="Van Vliet A.H.M."/>
            <person name="Stringer S.C."/>
            <person name="Grant K.A."/>
            <person name="Carter A.C."/>
            <person name="Peck M.W."/>
        </authorList>
    </citation>
    <scope>NUCLEOTIDE SEQUENCE [LARGE SCALE GENOMIC DNA]</scope>
    <source>
        <strain evidence="1 4">H142660711</strain>
    </source>
</reference>
<evidence type="ECO:0000313" key="2">
    <source>
        <dbReference type="EMBL" id="NFJ10554.1"/>
    </source>
</evidence>
<evidence type="ECO:0000313" key="3">
    <source>
        <dbReference type="EMBL" id="QRI55009.1"/>
    </source>
</evidence>